<dbReference type="PANTHER" id="PTHR11017">
    <property type="entry name" value="LEUCINE-RICH REPEAT-CONTAINING PROTEIN"/>
    <property type="match status" value="1"/>
</dbReference>
<organism evidence="5 6">
    <name type="scientific">Jatropha curcas</name>
    <name type="common">Barbados nut</name>
    <dbReference type="NCBI Taxonomy" id="180498"/>
    <lineage>
        <taxon>Eukaryota</taxon>
        <taxon>Viridiplantae</taxon>
        <taxon>Streptophyta</taxon>
        <taxon>Embryophyta</taxon>
        <taxon>Tracheophyta</taxon>
        <taxon>Spermatophyta</taxon>
        <taxon>Magnoliopsida</taxon>
        <taxon>eudicotyledons</taxon>
        <taxon>Gunneridae</taxon>
        <taxon>Pentapetalae</taxon>
        <taxon>rosids</taxon>
        <taxon>fabids</taxon>
        <taxon>Malpighiales</taxon>
        <taxon>Euphorbiaceae</taxon>
        <taxon>Crotonoideae</taxon>
        <taxon>Jatropheae</taxon>
        <taxon>Jatropha</taxon>
    </lineage>
</organism>
<evidence type="ECO:0000256" key="1">
    <source>
        <dbReference type="ARBA" id="ARBA00022614"/>
    </source>
</evidence>
<accession>A0A067L1L0</accession>
<dbReference type="InterPro" id="IPR058546">
    <property type="entry name" value="RPS4B/Roq1-like_LRR"/>
</dbReference>
<proteinExistence type="predicted"/>
<dbReference type="InterPro" id="IPR044974">
    <property type="entry name" value="Disease_R_plants"/>
</dbReference>
<dbReference type="GO" id="GO:0006952">
    <property type="term" value="P:defense response"/>
    <property type="evidence" value="ECO:0007669"/>
    <property type="project" value="InterPro"/>
</dbReference>
<dbReference type="EMBL" id="KK914308">
    <property type="protein sequence ID" value="KDP42292.1"/>
    <property type="molecule type" value="Genomic_DNA"/>
</dbReference>
<dbReference type="Pfam" id="PF00560">
    <property type="entry name" value="LRR_1"/>
    <property type="match status" value="1"/>
</dbReference>
<keyword evidence="6" id="KW-1185">Reference proteome</keyword>
<evidence type="ECO:0000313" key="5">
    <source>
        <dbReference type="EMBL" id="KDP42292.1"/>
    </source>
</evidence>
<keyword evidence="1" id="KW-0433">Leucine-rich repeat</keyword>
<reference evidence="5 6" key="1">
    <citation type="journal article" date="2014" name="PLoS ONE">
        <title>Global Analysis of Gene Expression Profiles in Physic Nut (Jatropha curcas L.) Seedlings Exposed to Salt Stress.</title>
        <authorList>
            <person name="Zhang L."/>
            <person name="Zhang C."/>
            <person name="Wu P."/>
            <person name="Chen Y."/>
            <person name="Li M."/>
            <person name="Jiang H."/>
            <person name="Wu G."/>
        </authorList>
    </citation>
    <scope>NUCLEOTIDE SEQUENCE [LARGE SCALE GENOMIC DNA]</scope>
    <source>
        <strain evidence="6">cv. GZQX0401</strain>
        <tissue evidence="5">Young leaves</tissue>
    </source>
</reference>
<dbReference type="SUPFAM" id="SSF52058">
    <property type="entry name" value="L domain-like"/>
    <property type="match status" value="1"/>
</dbReference>
<dbReference type="OrthoDB" id="1733683at2759"/>
<dbReference type="InterPro" id="IPR032675">
    <property type="entry name" value="LRR_dom_sf"/>
</dbReference>
<dbReference type="Gene3D" id="3.80.10.10">
    <property type="entry name" value="Ribonuclease Inhibitor"/>
    <property type="match status" value="3"/>
</dbReference>
<sequence length="417" mass="47289">MGKEIVNEECKQPGGRSRLWNPEDISHGTDKIECISFRMSSDGAIEINSKNFMKMPNLRFLRITRSKWILPDDLDFFPEELRYLCWYGYPLKSLPLKFCPNNLVQLLLPESQLKQLWDGDNKKIKSNILRLENLKTLDLQGCSKLEECPEIPCNLRYLYLSETAIKQLPSSIGHCSQLVVLWLHGCTKLENLPDCIGQLQSLELIDVTDLKFSTLPNNFGYLKSLKKLDATGSGIKTLPSSFNQLSRLERLKFMGCNGLTVWPSLSGLNSLQRLFLGNCGISEIPESIGSLVSLKGLYLDRNDFKSIPASIKQLSNLDTLMLNDCKRLRYLPELPGTRSFSASNCTSLEFVSFSSFSKAETEDDLLWTLFSEDDLPGTRLNFSNCIKLGDNIRLQITEALFSAQQGRDVRFRSLILN</sequence>
<dbReference type="PANTHER" id="PTHR11017:SF357">
    <property type="entry name" value="ADP-RIBOSYL CYCLASE_CYCLIC ADP-RIBOSE HYDROLASE"/>
    <property type="match status" value="1"/>
</dbReference>
<dbReference type="InterPro" id="IPR003591">
    <property type="entry name" value="Leu-rich_rpt_typical-subtyp"/>
</dbReference>
<feature type="domain" description="Disease resistance protein RPS4B/Roq1-like leucine-rich repeats" evidence="4">
    <location>
        <begin position="178"/>
        <end position="352"/>
    </location>
</feature>
<evidence type="ECO:0000313" key="6">
    <source>
        <dbReference type="Proteomes" id="UP000027138"/>
    </source>
</evidence>
<keyword evidence="3" id="KW-0611">Plant defense</keyword>
<gene>
    <name evidence="5" type="ORF">JCGZ_01616</name>
</gene>
<evidence type="ECO:0000256" key="2">
    <source>
        <dbReference type="ARBA" id="ARBA00022737"/>
    </source>
</evidence>
<keyword evidence="2" id="KW-0677">Repeat</keyword>
<evidence type="ECO:0000259" key="4">
    <source>
        <dbReference type="Pfam" id="PF23286"/>
    </source>
</evidence>
<name>A0A067L1L0_JATCU</name>
<evidence type="ECO:0000256" key="3">
    <source>
        <dbReference type="ARBA" id="ARBA00022821"/>
    </source>
</evidence>
<dbReference type="Proteomes" id="UP000027138">
    <property type="component" value="Unassembled WGS sequence"/>
</dbReference>
<dbReference type="STRING" id="180498.A0A067L1L0"/>
<dbReference type="SMART" id="SM00369">
    <property type="entry name" value="LRR_TYP"/>
    <property type="match status" value="4"/>
</dbReference>
<dbReference type="Pfam" id="PF23286">
    <property type="entry name" value="LRR_13"/>
    <property type="match status" value="1"/>
</dbReference>
<protein>
    <recommendedName>
        <fullName evidence="4">Disease resistance protein RPS4B/Roq1-like leucine-rich repeats domain-containing protein</fullName>
    </recommendedName>
</protein>
<dbReference type="AlphaFoldDB" id="A0A067L1L0"/>
<dbReference type="InterPro" id="IPR001611">
    <property type="entry name" value="Leu-rich_rpt"/>
</dbReference>